<name>A0ACC2PP06_9HYME</name>
<protein>
    <submittedName>
        <fullName evidence="1">Uncharacterized protein</fullName>
    </submittedName>
</protein>
<proteinExistence type="predicted"/>
<dbReference type="EMBL" id="CM056741">
    <property type="protein sequence ID" value="KAJ8685034.1"/>
    <property type="molecule type" value="Genomic_DNA"/>
</dbReference>
<organism evidence="1 2">
    <name type="scientific">Eretmocerus hayati</name>
    <dbReference type="NCBI Taxonomy" id="131215"/>
    <lineage>
        <taxon>Eukaryota</taxon>
        <taxon>Metazoa</taxon>
        <taxon>Ecdysozoa</taxon>
        <taxon>Arthropoda</taxon>
        <taxon>Hexapoda</taxon>
        <taxon>Insecta</taxon>
        <taxon>Pterygota</taxon>
        <taxon>Neoptera</taxon>
        <taxon>Endopterygota</taxon>
        <taxon>Hymenoptera</taxon>
        <taxon>Apocrita</taxon>
        <taxon>Proctotrupomorpha</taxon>
        <taxon>Chalcidoidea</taxon>
        <taxon>Aphelinidae</taxon>
        <taxon>Aphelininae</taxon>
        <taxon>Eretmocerus</taxon>
    </lineage>
</organism>
<sequence length="149" mass="16615">MCILLVHWQKLCEKCFNTLGDRQKAFYSVEISRTAGIVVDSGLTHVCDTCGRQIPYYRREIIQAYDSETGTALLELLNSPATANVSIPIGVNINSTAQLYRHNIASSGLNVSEFDQARIRLLRARREAQEILKKISIGSKNQDQDVAST</sequence>
<keyword evidence="2" id="KW-1185">Reference proteome</keyword>
<reference evidence="1" key="1">
    <citation type="submission" date="2023-04" db="EMBL/GenBank/DDBJ databases">
        <title>A chromosome-level genome assembly of the parasitoid wasp Eretmocerus hayati.</title>
        <authorList>
            <person name="Zhong Y."/>
            <person name="Liu S."/>
            <person name="Liu Y."/>
        </authorList>
    </citation>
    <scope>NUCLEOTIDE SEQUENCE</scope>
    <source>
        <strain evidence="1">ZJU_SS_LIU_2023</strain>
    </source>
</reference>
<comment type="caution">
    <text evidence="1">The sequence shown here is derived from an EMBL/GenBank/DDBJ whole genome shotgun (WGS) entry which is preliminary data.</text>
</comment>
<gene>
    <name evidence="1" type="ORF">QAD02_020827</name>
</gene>
<dbReference type="Proteomes" id="UP001239111">
    <property type="component" value="Chromosome 1"/>
</dbReference>
<accession>A0ACC2PP06</accession>
<evidence type="ECO:0000313" key="1">
    <source>
        <dbReference type="EMBL" id="KAJ8685034.1"/>
    </source>
</evidence>
<evidence type="ECO:0000313" key="2">
    <source>
        <dbReference type="Proteomes" id="UP001239111"/>
    </source>
</evidence>